<dbReference type="InterPro" id="IPR052705">
    <property type="entry name" value="Gliding_Motility_GTPase"/>
</dbReference>
<gene>
    <name evidence="1" type="ORF">OUO13_15835</name>
</gene>
<dbReference type="RefSeq" id="WP_283174860.1">
    <property type="nucleotide sequence ID" value="NZ_JAPNOA010000056.1"/>
</dbReference>
<dbReference type="PANTHER" id="PTHR42708">
    <property type="entry name" value="ATP/GTP-BINDING PROTEIN-RELATED"/>
    <property type="match status" value="1"/>
</dbReference>
<organism evidence="1 2">
    <name type="scientific">Parathalassolituus penaei</name>
    <dbReference type="NCBI Taxonomy" id="2997323"/>
    <lineage>
        <taxon>Bacteria</taxon>
        <taxon>Pseudomonadati</taxon>
        <taxon>Pseudomonadota</taxon>
        <taxon>Gammaproteobacteria</taxon>
        <taxon>Oceanospirillales</taxon>
        <taxon>Oceanospirillaceae</taxon>
        <taxon>Parathalassolituus</taxon>
    </lineage>
</organism>
<accession>A0A9X3EFP3</accession>
<dbReference type="InterPro" id="IPR027417">
    <property type="entry name" value="P-loop_NTPase"/>
</dbReference>
<sequence length="191" mass="21294">MTTIYKKLAIVGEVGAGKTQLVRTISEISPFATEARSSIDIGKEFTTVGIDYGRLSFDEETALGLYGLPGQHRFQMLWDIVKGQLWGLCILVKYGDGLNLDELDSILEFFKPQANGYATVVGITHCDNVDSEELETLIDYINFCLEKHRLIAPVITVDPRDRDSSLLLLELFLGLNNHSFDESQDGEYAVV</sequence>
<evidence type="ECO:0008006" key="3">
    <source>
        <dbReference type="Google" id="ProtNLM"/>
    </source>
</evidence>
<dbReference type="AlphaFoldDB" id="A0A9X3EFP3"/>
<dbReference type="SUPFAM" id="SSF52540">
    <property type="entry name" value="P-loop containing nucleoside triphosphate hydrolases"/>
    <property type="match status" value="1"/>
</dbReference>
<comment type="caution">
    <text evidence="1">The sequence shown here is derived from an EMBL/GenBank/DDBJ whole genome shotgun (WGS) entry which is preliminary data.</text>
</comment>
<protein>
    <recommendedName>
        <fullName evidence="3">GTP-binding protein</fullName>
    </recommendedName>
</protein>
<reference evidence="1" key="1">
    <citation type="submission" date="2022-11" db="EMBL/GenBank/DDBJ databases">
        <title>Parathalassolutuus dongxingensis gen. nov., sp. nov., a novel member of family Oceanospirillaceae isolated from a coastal shrimp pond in Guangxi, China.</title>
        <authorList>
            <person name="Chen H."/>
        </authorList>
    </citation>
    <scope>NUCLEOTIDE SEQUENCE</scope>
    <source>
        <strain evidence="1">G-43</strain>
    </source>
</reference>
<dbReference type="Gene3D" id="3.40.50.300">
    <property type="entry name" value="P-loop containing nucleotide triphosphate hydrolases"/>
    <property type="match status" value="1"/>
</dbReference>
<evidence type="ECO:0000313" key="2">
    <source>
        <dbReference type="Proteomes" id="UP001150830"/>
    </source>
</evidence>
<dbReference type="Proteomes" id="UP001150830">
    <property type="component" value="Unassembled WGS sequence"/>
</dbReference>
<proteinExistence type="predicted"/>
<dbReference type="EMBL" id="JAPNOA010000056">
    <property type="protein sequence ID" value="MCY0966659.1"/>
    <property type="molecule type" value="Genomic_DNA"/>
</dbReference>
<name>A0A9X3EFP3_9GAMM</name>
<dbReference type="PANTHER" id="PTHR42708:SF1">
    <property type="entry name" value="GLIDING MOTILITY PROTEIN MGLA"/>
    <property type="match status" value="1"/>
</dbReference>
<dbReference type="CDD" id="cd00882">
    <property type="entry name" value="Ras_like_GTPase"/>
    <property type="match status" value="1"/>
</dbReference>
<keyword evidence="2" id="KW-1185">Reference proteome</keyword>
<evidence type="ECO:0000313" key="1">
    <source>
        <dbReference type="EMBL" id="MCY0966659.1"/>
    </source>
</evidence>